<organism evidence="5 6">
    <name type="scientific">Rhodovulum iodosum</name>
    <dbReference type="NCBI Taxonomy" id="68291"/>
    <lineage>
        <taxon>Bacteria</taxon>
        <taxon>Pseudomonadati</taxon>
        <taxon>Pseudomonadota</taxon>
        <taxon>Alphaproteobacteria</taxon>
        <taxon>Rhodobacterales</taxon>
        <taxon>Paracoccaceae</taxon>
        <taxon>Rhodovulum</taxon>
    </lineage>
</organism>
<sequence length="264" mass="29299">MQQVLMTGAAGGIGTLLRPILPKLGVKMRLSDMADPDGGPAPDEDWAMADLTDAADVARVVEGCDAILHFGGISTENRADLIHEVNVKGTYTLYEAARKAGVRRILFASTNHVIGFHRRETLLDADSEVRPDSIYGVSKAYGEALATYYWHKFEIESLILRIGSCFPEPKDRRMMATWMSREDMLRLIETMLFAPRLGCPVVYGVSDNPECWWDNSKTAYLGWRPRDSSAQFAAKFADFEPEDPNDPAVVYQGGGFAKAGHYED</sequence>
<keyword evidence="2" id="KW-0560">Oxidoreductase</keyword>
<dbReference type="Gene3D" id="3.40.50.720">
    <property type="entry name" value="NAD(P)-binding Rossmann-like Domain"/>
    <property type="match status" value="1"/>
</dbReference>
<dbReference type="EMBL" id="JBEHHI010000003">
    <property type="protein sequence ID" value="MEX5729535.1"/>
    <property type="molecule type" value="Genomic_DNA"/>
</dbReference>
<evidence type="ECO:0000256" key="2">
    <source>
        <dbReference type="ARBA" id="ARBA00023002"/>
    </source>
</evidence>
<evidence type="ECO:0000256" key="1">
    <source>
        <dbReference type="ARBA" id="ARBA00007637"/>
    </source>
</evidence>
<evidence type="ECO:0000313" key="5">
    <source>
        <dbReference type="EMBL" id="MEX5729535.1"/>
    </source>
</evidence>
<dbReference type="InterPro" id="IPR036291">
    <property type="entry name" value="NAD(P)-bd_dom_sf"/>
</dbReference>
<dbReference type="SUPFAM" id="SSF51735">
    <property type="entry name" value="NAD(P)-binding Rossmann-fold domains"/>
    <property type="match status" value="1"/>
</dbReference>
<comment type="caution">
    <text evidence="5">The sequence shown here is derived from an EMBL/GenBank/DDBJ whole genome shotgun (WGS) entry which is preliminary data.</text>
</comment>
<dbReference type="PANTHER" id="PTHR43103">
    <property type="entry name" value="NUCLEOSIDE-DIPHOSPHATE-SUGAR EPIMERASE"/>
    <property type="match status" value="1"/>
</dbReference>
<protein>
    <submittedName>
        <fullName evidence="5">Uronate dehydrogenase</fullName>
    </submittedName>
</protein>
<evidence type="ECO:0000259" key="4">
    <source>
        <dbReference type="Pfam" id="PF01370"/>
    </source>
</evidence>
<proteinExistence type="inferred from homology"/>
<name>A0ABV3XXQ6_9RHOB</name>
<dbReference type="Proteomes" id="UP001560019">
    <property type="component" value="Unassembled WGS sequence"/>
</dbReference>
<evidence type="ECO:0000313" key="6">
    <source>
        <dbReference type="Proteomes" id="UP001560019"/>
    </source>
</evidence>
<feature type="domain" description="NAD-dependent epimerase/dehydratase" evidence="4">
    <location>
        <begin position="4"/>
        <end position="178"/>
    </location>
</feature>
<dbReference type="Pfam" id="PF01370">
    <property type="entry name" value="Epimerase"/>
    <property type="match status" value="1"/>
</dbReference>
<dbReference type="PANTHER" id="PTHR43103:SF5">
    <property type="entry name" value="4-EPIMERASE, PUTATIVE (AFU_ORTHOLOGUE AFUA_7G00360)-RELATED"/>
    <property type="match status" value="1"/>
</dbReference>
<comment type="similarity">
    <text evidence="1">Belongs to the NAD(P)-dependent epimerase/dehydratase family.</text>
</comment>
<keyword evidence="3" id="KW-0520">NAD</keyword>
<evidence type="ECO:0000256" key="3">
    <source>
        <dbReference type="ARBA" id="ARBA00023027"/>
    </source>
</evidence>
<gene>
    <name evidence="5" type="ORF">Ga0609869_002888</name>
</gene>
<dbReference type="RefSeq" id="WP_125403897.1">
    <property type="nucleotide sequence ID" value="NZ_JBEHHI010000003.1"/>
</dbReference>
<dbReference type="InterPro" id="IPR001509">
    <property type="entry name" value="Epimerase_deHydtase"/>
</dbReference>
<reference evidence="5 6" key="1">
    <citation type="submission" date="2024-06" db="EMBL/GenBank/DDBJ databases">
        <title>Genome of Rhodovulum iodosum, a marine photoferrotroph.</title>
        <authorList>
            <person name="Bianchini G."/>
            <person name="Nikeleit V."/>
            <person name="Kappler A."/>
            <person name="Bryce C."/>
            <person name="Sanchez-Baracaldo P."/>
        </authorList>
    </citation>
    <scope>NUCLEOTIDE SEQUENCE [LARGE SCALE GENOMIC DNA]</scope>
    <source>
        <strain evidence="5 6">UT/N1</strain>
    </source>
</reference>
<accession>A0ABV3XXQ6</accession>
<keyword evidence="6" id="KW-1185">Reference proteome</keyword>